<gene>
    <name evidence="11" type="primary">mnmG</name>
    <name evidence="11" type="synonym">gidA</name>
    <name evidence="13" type="ORF">BBW65_01270</name>
</gene>
<feature type="domain" description="tRNA uridine 5-carboxymethylaminomethyl modification enzyme C-terminal subdomain" evidence="12">
    <location>
        <begin position="563"/>
        <end position="634"/>
    </location>
</feature>
<evidence type="ECO:0000259" key="12">
    <source>
        <dbReference type="SMART" id="SM01228"/>
    </source>
</evidence>
<dbReference type="PANTHER" id="PTHR11806">
    <property type="entry name" value="GLUCOSE INHIBITED DIVISION PROTEIN A"/>
    <property type="match status" value="1"/>
</dbReference>
<feature type="binding site" evidence="11">
    <location>
        <begin position="279"/>
        <end position="293"/>
    </location>
    <ligand>
        <name>NAD(+)</name>
        <dbReference type="ChEBI" id="CHEBI:57540"/>
    </ligand>
</feature>
<dbReference type="FunFam" id="3.50.50.60:FF:000002">
    <property type="entry name" value="tRNA uridine 5-carboxymethylaminomethyl modification enzyme MnmG"/>
    <property type="match status" value="1"/>
</dbReference>
<dbReference type="Gene3D" id="3.50.50.60">
    <property type="entry name" value="FAD/NAD(P)-binding domain"/>
    <property type="match status" value="2"/>
</dbReference>
<dbReference type="RefSeq" id="WP_066338644.1">
    <property type="nucleotide sequence ID" value="NZ_CP016503.1"/>
</dbReference>
<evidence type="ECO:0000256" key="5">
    <source>
        <dbReference type="ARBA" id="ARBA00022630"/>
    </source>
</evidence>
<keyword evidence="6 11" id="KW-0819">tRNA processing</keyword>
<sequence length="644" mass="72216">MDFENRANFDVLVVGGGHAGIEASLASAKMGAKTHLLTILIENIGLASCNPAVGGLGKGHLTKEVDALGGAMGLITDHCGIQYRTLNASKGPAVRGTRAQIDMDAYRIFARKMILDTPNLSVSQEMAEELIFDAKDSQKVIGIRTNIGKTYYAQKVILTTGTFLRGLIHIGEAMSENGRVGESASKNLSGSLKALGLELGRLKTGTCARIDGKSIDFTELEVHHGDNPPPHFSYRTDKEEFAPTQYPCYVTYTNEKTHQIIRSNFHRAPMFIGQIQGVGPRYCPSIEDKVNRFADKERHQLFLEPQTADEQEYYINGLTSSLPFDIQEEMIHSIKGLENAHITRYGYAIEYDYVQPTELWHTLETKKAKNLYLAGQINGTTGYEEAAAQGIMAGINAVLALKKDGDKRFCDCFGDLDVFVLRRDEGYIGVMIDDLVTKGTKEPYRVFSSRAEYRLLLREDNALFRLGEYAYKLGLMEEGEYHKLTKDMQDITQGMEYLRTHFVTPSKDNLAFLDSLGEEGVGDKTEAFLVVGRESFDNAKLRAFNPIFTEMSERALEQIRIQSKYFHYIQKQEESVKQMHKTLQVKIPSDFVYQGISGLSLEVIEKLEKHRPENLFEASQISGITPASLDILHLYIHLREKNKA</sequence>
<evidence type="ECO:0000256" key="4">
    <source>
        <dbReference type="ARBA" id="ARBA00020461"/>
    </source>
</evidence>
<dbReference type="HAMAP" id="MF_00129">
    <property type="entry name" value="MnmG_GidA"/>
    <property type="match status" value="1"/>
</dbReference>
<proteinExistence type="inferred from homology"/>
<dbReference type="GO" id="GO:0030488">
    <property type="term" value="P:tRNA methylation"/>
    <property type="evidence" value="ECO:0007669"/>
    <property type="project" value="TreeGrafter"/>
</dbReference>
<dbReference type="STRING" id="222136.BBW65_01270"/>
<keyword evidence="5 11" id="KW-0285">Flavoprotein</keyword>
<evidence type="ECO:0000256" key="7">
    <source>
        <dbReference type="ARBA" id="ARBA00022827"/>
    </source>
</evidence>
<evidence type="ECO:0000256" key="10">
    <source>
        <dbReference type="ARBA" id="ARBA00031800"/>
    </source>
</evidence>
<dbReference type="InterPro" id="IPR020595">
    <property type="entry name" value="MnmG-rel_CS"/>
</dbReference>
<dbReference type="InterPro" id="IPR002218">
    <property type="entry name" value="MnmG-rel"/>
</dbReference>
<reference evidence="14" key="1">
    <citation type="submission" date="2016-07" db="EMBL/GenBank/DDBJ databases">
        <authorList>
            <person name="Florea S."/>
            <person name="Webb J.S."/>
            <person name="Jaromczyk J."/>
            <person name="Schardl C.L."/>
        </authorList>
    </citation>
    <scope>NUCLEOTIDE SEQUENCE [LARGE SCALE GENOMIC DNA]</scope>
    <source>
        <strain evidence="14">MIT 01-6242</strain>
    </source>
</reference>
<evidence type="ECO:0000256" key="8">
    <source>
        <dbReference type="ARBA" id="ARBA00023027"/>
    </source>
</evidence>
<dbReference type="Gene3D" id="1.10.10.1800">
    <property type="entry name" value="tRNA uridine 5-carboxymethylaminomethyl modification enzyme MnmG/GidA"/>
    <property type="match status" value="1"/>
</dbReference>
<dbReference type="InterPro" id="IPR044920">
    <property type="entry name" value="MnmG_C_subdom_sf"/>
</dbReference>
<dbReference type="SMART" id="SM01228">
    <property type="entry name" value="GIDA_assoc_3"/>
    <property type="match status" value="1"/>
</dbReference>
<dbReference type="GO" id="GO:0005829">
    <property type="term" value="C:cytosol"/>
    <property type="evidence" value="ECO:0007669"/>
    <property type="project" value="TreeGrafter"/>
</dbReference>
<evidence type="ECO:0000256" key="3">
    <source>
        <dbReference type="ARBA" id="ARBA00007653"/>
    </source>
</evidence>
<evidence type="ECO:0000256" key="1">
    <source>
        <dbReference type="ARBA" id="ARBA00001974"/>
    </source>
</evidence>
<dbReference type="FunFam" id="1.10.150.570:FF:000001">
    <property type="entry name" value="tRNA uridine 5-carboxymethylaminomethyl modification enzyme MnmG"/>
    <property type="match status" value="1"/>
</dbReference>
<keyword evidence="14" id="KW-1185">Reference proteome</keyword>
<keyword evidence="7 11" id="KW-0274">FAD</keyword>
<keyword evidence="8 11" id="KW-0520">NAD</keyword>
<comment type="similarity">
    <text evidence="3 11">Belongs to the MnmG family.</text>
</comment>
<dbReference type="PROSITE" id="PS01281">
    <property type="entry name" value="GIDA_2"/>
    <property type="match status" value="1"/>
</dbReference>
<evidence type="ECO:0000256" key="6">
    <source>
        <dbReference type="ARBA" id="ARBA00022694"/>
    </source>
</evidence>
<dbReference type="GO" id="GO:0002098">
    <property type="term" value="P:tRNA wobble uridine modification"/>
    <property type="evidence" value="ECO:0007669"/>
    <property type="project" value="InterPro"/>
</dbReference>
<dbReference type="KEGG" id="het:BBW65_01270"/>
<comment type="subcellular location">
    <subcellularLocation>
        <location evidence="11">Cytoplasm</location>
    </subcellularLocation>
</comment>
<dbReference type="InterPro" id="IPR047001">
    <property type="entry name" value="MnmG_C_subdom"/>
</dbReference>
<accession>A0A1B1U456</accession>
<dbReference type="SUPFAM" id="SSF51905">
    <property type="entry name" value="FAD/NAD(P)-binding domain"/>
    <property type="match status" value="1"/>
</dbReference>
<comment type="function">
    <text evidence="2 11">NAD-binding protein involved in the addition of a carboxymethylaminomethyl (cmnm) group at the wobble position (U34) of certain tRNAs, forming tRNA-cmnm(5)s(2)U34.</text>
</comment>
<organism evidence="13 14">
    <name type="scientific">Helicobacter enhydrae</name>
    <dbReference type="NCBI Taxonomy" id="222136"/>
    <lineage>
        <taxon>Bacteria</taxon>
        <taxon>Pseudomonadati</taxon>
        <taxon>Campylobacterota</taxon>
        <taxon>Epsilonproteobacteria</taxon>
        <taxon>Campylobacterales</taxon>
        <taxon>Helicobacteraceae</taxon>
        <taxon>Helicobacter</taxon>
    </lineage>
</organism>
<comment type="subunit">
    <text evidence="9 11">Homodimer. Heterotetramer of two MnmE and two MnmG subunits.</text>
</comment>
<evidence type="ECO:0000256" key="2">
    <source>
        <dbReference type="ARBA" id="ARBA00003717"/>
    </source>
</evidence>
<dbReference type="PANTHER" id="PTHR11806:SF0">
    <property type="entry name" value="PROTEIN MTO1 HOMOLOG, MITOCHONDRIAL"/>
    <property type="match status" value="1"/>
</dbReference>
<dbReference type="Pfam" id="PF13932">
    <property type="entry name" value="SAM_GIDA_C"/>
    <property type="match status" value="1"/>
</dbReference>
<keyword evidence="11" id="KW-0963">Cytoplasm</keyword>
<dbReference type="Pfam" id="PF21680">
    <property type="entry name" value="GIDA_C_1st"/>
    <property type="match status" value="1"/>
</dbReference>
<comment type="cofactor">
    <cofactor evidence="1 11">
        <name>FAD</name>
        <dbReference type="ChEBI" id="CHEBI:57692"/>
    </cofactor>
</comment>
<dbReference type="GO" id="GO:0050660">
    <property type="term" value="F:flavin adenine dinucleotide binding"/>
    <property type="evidence" value="ECO:0007669"/>
    <property type="project" value="UniProtKB-UniRule"/>
</dbReference>
<evidence type="ECO:0000256" key="9">
    <source>
        <dbReference type="ARBA" id="ARBA00025948"/>
    </source>
</evidence>
<dbReference type="InterPro" id="IPR040131">
    <property type="entry name" value="MnmG_N"/>
</dbReference>
<dbReference type="InterPro" id="IPR004416">
    <property type="entry name" value="MnmG"/>
</dbReference>
<dbReference type="InterPro" id="IPR049312">
    <property type="entry name" value="GIDA_C_N"/>
</dbReference>
<dbReference type="Proteomes" id="UP000092884">
    <property type="component" value="Chromosome"/>
</dbReference>
<dbReference type="AlphaFoldDB" id="A0A1B1U456"/>
<dbReference type="NCBIfam" id="TIGR00136">
    <property type="entry name" value="mnmG_gidA"/>
    <property type="match status" value="1"/>
</dbReference>
<name>A0A1B1U456_9HELI</name>
<dbReference type="OrthoDB" id="9815560at2"/>
<evidence type="ECO:0000313" key="14">
    <source>
        <dbReference type="Proteomes" id="UP000092884"/>
    </source>
</evidence>
<dbReference type="Pfam" id="PF01134">
    <property type="entry name" value="GIDA"/>
    <property type="match status" value="1"/>
</dbReference>
<evidence type="ECO:0000313" key="13">
    <source>
        <dbReference type="EMBL" id="ANV97521.1"/>
    </source>
</evidence>
<dbReference type="InterPro" id="IPR026904">
    <property type="entry name" value="MnmG_C"/>
</dbReference>
<dbReference type="PRINTS" id="PR00411">
    <property type="entry name" value="PNDRDTASEI"/>
</dbReference>
<dbReference type="InterPro" id="IPR036188">
    <property type="entry name" value="FAD/NAD-bd_sf"/>
</dbReference>
<protein>
    <recommendedName>
        <fullName evidence="4 11">tRNA uridine 5-carboxymethylaminomethyl modification enzyme MnmG</fullName>
    </recommendedName>
    <alternativeName>
        <fullName evidence="10 11">Glucose-inhibited division protein A</fullName>
    </alternativeName>
</protein>
<dbReference type="Gene3D" id="1.10.150.570">
    <property type="entry name" value="GidA associated domain, C-terminal subdomain"/>
    <property type="match status" value="1"/>
</dbReference>
<evidence type="ECO:0000256" key="11">
    <source>
        <dbReference type="HAMAP-Rule" id="MF_00129"/>
    </source>
</evidence>
<dbReference type="EMBL" id="CP016503">
    <property type="protein sequence ID" value="ANV97521.1"/>
    <property type="molecule type" value="Genomic_DNA"/>
</dbReference>
<comment type="caution">
    <text evidence="11">Lacks conserved residue(s) required for the propagation of feature annotation.</text>
</comment>
<dbReference type="PROSITE" id="PS01280">
    <property type="entry name" value="GIDA_1"/>
    <property type="match status" value="1"/>
</dbReference>
<feature type="binding site" evidence="11">
    <location>
        <begin position="15"/>
        <end position="20"/>
    </location>
    <ligand>
        <name>FAD</name>
        <dbReference type="ChEBI" id="CHEBI:57692"/>
    </ligand>
</feature>